<proteinExistence type="predicted"/>
<keyword evidence="1" id="KW-0812">Transmembrane</keyword>
<name>A0A4C1W8C9_EUMVA</name>
<sequence length="204" mass="22973">MWCTTTYFYTLCVVFVTCKVLPAPGRNRNMGLLRDADLLETSGIRGQTQSEKVEDYEEVNAYIKKHEVGGMLSTKVEVVNAPKGQEAKKVYDVKMKKKWPNRSNSMANQTNQAGVFENNKAIVSLPEGQEIAQEVQKNEVEKLLSFYKSKNDGKIRVKRMNVIGTGGCPVGMIRYLGVGISRVFCVEDLNEFRAPLLKTDRLNL</sequence>
<dbReference type="EMBL" id="BGZK01000499">
    <property type="protein sequence ID" value="GBP47321.1"/>
    <property type="molecule type" value="Genomic_DNA"/>
</dbReference>
<keyword evidence="3" id="KW-1185">Reference proteome</keyword>
<keyword evidence="1" id="KW-1133">Transmembrane helix</keyword>
<reference evidence="2 3" key="1">
    <citation type="journal article" date="2019" name="Commun. Biol.">
        <title>The bagworm genome reveals a unique fibroin gene that provides high tensile strength.</title>
        <authorList>
            <person name="Kono N."/>
            <person name="Nakamura H."/>
            <person name="Ohtoshi R."/>
            <person name="Tomita M."/>
            <person name="Numata K."/>
            <person name="Arakawa K."/>
        </authorList>
    </citation>
    <scope>NUCLEOTIDE SEQUENCE [LARGE SCALE GENOMIC DNA]</scope>
</reference>
<organism evidence="2 3">
    <name type="scientific">Eumeta variegata</name>
    <name type="common">Bagworm moth</name>
    <name type="synonym">Eumeta japonica</name>
    <dbReference type="NCBI Taxonomy" id="151549"/>
    <lineage>
        <taxon>Eukaryota</taxon>
        <taxon>Metazoa</taxon>
        <taxon>Ecdysozoa</taxon>
        <taxon>Arthropoda</taxon>
        <taxon>Hexapoda</taxon>
        <taxon>Insecta</taxon>
        <taxon>Pterygota</taxon>
        <taxon>Neoptera</taxon>
        <taxon>Endopterygota</taxon>
        <taxon>Lepidoptera</taxon>
        <taxon>Glossata</taxon>
        <taxon>Ditrysia</taxon>
        <taxon>Tineoidea</taxon>
        <taxon>Psychidae</taxon>
        <taxon>Oiketicinae</taxon>
        <taxon>Eumeta</taxon>
    </lineage>
</organism>
<keyword evidence="1" id="KW-0472">Membrane</keyword>
<evidence type="ECO:0000313" key="3">
    <source>
        <dbReference type="Proteomes" id="UP000299102"/>
    </source>
</evidence>
<accession>A0A4C1W8C9</accession>
<dbReference type="Proteomes" id="UP000299102">
    <property type="component" value="Unassembled WGS sequence"/>
</dbReference>
<dbReference type="AlphaFoldDB" id="A0A4C1W8C9"/>
<gene>
    <name evidence="2" type="ORF">EVAR_38087_1</name>
</gene>
<evidence type="ECO:0000256" key="1">
    <source>
        <dbReference type="SAM" id="Phobius"/>
    </source>
</evidence>
<comment type="caution">
    <text evidence="2">The sequence shown here is derived from an EMBL/GenBank/DDBJ whole genome shotgun (WGS) entry which is preliminary data.</text>
</comment>
<protein>
    <submittedName>
        <fullName evidence="2">Uncharacterized protein</fullName>
    </submittedName>
</protein>
<evidence type="ECO:0000313" key="2">
    <source>
        <dbReference type="EMBL" id="GBP47321.1"/>
    </source>
</evidence>
<feature type="transmembrane region" description="Helical" evidence="1">
    <location>
        <begin position="6"/>
        <end position="24"/>
    </location>
</feature>